<feature type="domain" description="Proteinase inhibitor I42 chagasin" evidence="3">
    <location>
        <begin position="40"/>
        <end position="127"/>
    </location>
</feature>
<dbReference type="PROSITE" id="PS51257">
    <property type="entry name" value="PROKAR_LIPOPROTEIN"/>
    <property type="match status" value="1"/>
</dbReference>
<evidence type="ECO:0000256" key="1">
    <source>
        <dbReference type="ARBA" id="ARBA00022690"/>
    </source>
</evidence>
<dbReference type="PANTHER" id="PTHR36530">
    <property type="entry name" value="INHIBITOR OF CYSTEINE PEPTIDASE"/>
    <property type="match status" value="1"/>
</dbReference>
<keyword evidence="5" id="KW-1185">Reference proteome</keyword>
<dbReference type="PANTHER" id="PTHR36530:SF1">
    <property type="entry name" value="AMOEBIASIN-1"/>
    <property type="match status" value="1"/>
</dbReference>
<dbReference type="Gene3D" id="2.60.40.2020">
    <property type="match status" value="1"/>
</dbReference>
<name>A0ABX7XF18_9FLAO</name>
<dbReference type="InterPro" id="IPR052781">
    <property type="entry name" value="Cys_protease_inhibitor_I42"/>
</dbReference>
<evidence type="ECO:0000259" key="3">
    <source>
        <dbReference type="Pfam" id="PF09394"/>
    </source>
</evidence>
<dbReference type="RefSeq" id="WP_230476840.1">
    <property type="nucleotide sequence ID" value="NZ_CP072842.1"/>
</dbReference>
<reference evidence="5" key="2">
    <citation type="submission" date="2021-04" db="EMBL/GenBank/DDBJ databases">
        <title>Taxonomy of Flavobacteriaceae bacterium ZY171143.</title>
        <authorList>
            <person name="Li F."/>
        </authorList>
    </citation>
    <scope>NUCLEOTIDE SEQUENCE [LARGE SCALE GENOMIC DNA]</scope>
    <source>
        <strain evidence="5">ZY171143</strain>
    </source>
</reference>
<sequence length="130" mass="14721">MKNTLIFSALLTLISSCSVQKGEHTKIYNLDEVKSDLTVNMKVDERIQITAKANPSTGYSWNITTPENCNVNLTEVENKNLSEEVMLGAPIRNIYNYTGVSKGECVVEFDYSRPWEGKSNQPKRIKFIVK</sequence>
<dbReference type="SUPFAM" id="SSF141066">
    <property type="entry name" value="ICP-like"/>
    <property type="match status" value="1"/>
</dbReference>
<dbReference type="InterPro" id="IPR036331">
    <property type="entry name" value="Chagasin-like_sf"/>
</dbReference>
<organism evidence="4 5">
    <name type="scientific">Faecalibacter bovis</name>
    <dbReference type="NCBI Taxonomy" id="2898187"/>
    <lineage>
        <taxon>Bacteria</taxon>
        <taxon>Pseudomonadati</taxon>
        <taxon>Bacteroidota</taxon>
        <taxon>Flavobacteriia</taxon>
        <taxon>Flavobacteriales</taxon>
        <taxon>Weeksellaceae</taxon>
        <taxon>Faecalibacter</taxon>
    </lineage>
</organism>
<evidence type="ECO:0000313" key="5">
    <source>
        <dbReference type="Proteomes" id="UP000672011"/>
    </source>
</evidence>
<dbReference type="Pfam" id="PF09394">
    <property type="entry name" value="Inhibitor_I42"/>
    <property type="match status" value="1"/>
</dbReference>
<accession>A0ABX7XF18</accession>
<dbReference type="EMBL" id="CP072842">
    <property type="protein sequence ID" value="QTV06199.1"/>
    <property type="molecule type" value="Genomic_DNA"/>
</dbReference>
<gene>
    <name evidence="4" type="ORF">J9309_02345</name>
</gene>
<proteinExistence type="predicted"/>
<evidence type="ECO:0000256" key="2">
    <source>
        <dbReference type="ARBA" id="ARBA00022704"/>
    </source>
</evidence>
<dbReference type="Proteomes" id="UP000672011">
    <property type="component" value="Chromosome"/>
</dbReference>
<dbReference type="InterPro" id="IPR018990">
    <property type="entry name" value="Prot_inh_I42_chagasin"/>
</dbReference>
<evidence type="ECO:0000313" key="4">
    <source>
        <dbReference type="EMBL" id="QTV06199.1"/>
    </source>
</evidence>
<dbReference type="GO" id="GO:0030414">
    <property type="term" value="F:peptidase inhibitor activity"/>
    <property type="evidence" value="ECO:0007669"/>
    <property type="project" value="UniProtKB-KW"/>
</dbReference>
<keyword evidence="1 4" id="KW-0646">Protease inhibitor</keyword>
<reference evidence="4 5" key="1">
    <citation type="journal article" date="2021" name="Int. J. Syst. Evol. Microbiol.">
        <title>Faecalibacter bovis sp. nov., isolated from cow faeces.</title>
        <authorList>
            <person name="Li F."/>
            <person name="Zhao W."/>
            <person name="Hong Q."/>
            <person name="Shao Q."/>
            <person name="Song J."/>
            <person name="Yang S."/>
        </authorList>
    </citation>
    <scope>NUCLEOTIDE SEQUENCE [LARGE SCALE GENOMIC DNA]</scope>
    <source>
        <strain evidence="4 5">ZY171143</strain>
    </source>
</reference>
<protein>
    <submittedName>
        <fullName evidence="4">Protease inhibitor I42 family protein</fullName>
    </submittedName>
</protein>
<keyword evidence="2" id="KW-0789">Thiol protease inhibitor</keyword>